<dbReference type="RefSeq" id="WP_147389963.1">
    <property type="nucleotide sequence ID" value="NZ_AQHF01000024.1"/>
</dbReference>
<dbReference type="InterPro" id="IPR000873">
    <property type="entry name" value="AMP-dep_synth/lig_dom"/>
</dbReference>
<name>A0A8I0MX21_9GAMM</name>
<evidence type="ECO:0000313" key="4">
    <source>
        <dbReference type="EMBL" id="MBE0346871.1"/>
    </source>
</evidence>
<proteinExistence type="inferred from homology"/>
<dbReference type="PANTHER" id="PTHR43201:SF5">
    <property type="entry name" value="MEDIUM-CHAIN ACYL-COA LIGASE ACSF2, MITOCHONDRIAL"/>
    <property type="match status" value="1"/>
</dbReference>
<keyword evidence="5" id="KW-1185">Reference proteome</keyword>
<dbReference type="PANTHER" id="PTHR43201">
    <property type="entry name" value="ACYL-COA SYNTHETASE"/>
    <property type="match status" value="1"/>
</dbReference>
<dbReference type="AlphaFoldDB" id="A0A8I0MX21"/>
<dbReference type="GO" id="GO:0006631">
    <property type="term" value="P:fatty acid metabolic process"/>
    <property type="evidence" value="ECO:0007669"/>
    <property type="project" value="TreeGrafter"/>
</dbReference>
<evidence type="ECO:0000313" key="5">
    <source>
        <dbReference type="Proteomes" id="UP000660708"/>
    </source>
</evidence>
<protein>
    <recommendedName>
        <fullName evidence="3">AMP-dependent synthetase/ligase domain-containing protein</fullName>
    </recommendedName>
</protein>
<keyword evidence="2" id="KW-0436">Ligase</keyword>
<sequence>MSKFWALGKASNSLIVDGERTLNYSQLDTEVQSALSNLPKKKQLIAIVAHNSLPFVIHYLAALRGGHTVLLLDKSKGKEQHQVMLTQFHANYLIDGDLVSHLDPDTVTLAPEIALLLGTSGTTGREKVVKLTFENLTSNCAAITQVLPISKTDCAMASLPFSYSFGLSILHSHLLVGAGIILGQESLMSKSFWQQFTQHNVNSFYGVPFSFEILFRLGLQRQPLHQLKYMAQAGGRLSGELWEALKEFCGSQKLPFYAMYGQTEATARMAIMQPDDFLAAPAGAIGKALPFCKLYIASGEKEGELCFEGANIFAGYASSLEDLRECEDSTILKTGDVAHQLDNGMLQIVGRIKRIAKLEGRRINLDDLERQLNQQFNSSCVITSDDKQLRVFICGSELGVEKQIAEIAQCHHRNVKVFNIETIPRLSNGKVNYNALI</sequence>
<organism evidence="4 5">
    <name type="scientific">Pseudoalteromonas peptidolytica F12-50-A1</name>
    <dbReference type="NCBI Taxonomy" id="1315280"/>
    <lineage>
        <taxon>Bacteria</taxon>
        <taxon>Pseudomonadati</taxon>
        <taxon>Pseudomonadota</taxon>
        <taxon>Gammaproteobacteria</taxon>
        <taxon>Alteromonadales</taxon>
        <taxon>Pseudoalteromonadaceae</taxon>
        <taxon>Pseudoalteromonas</taxon>
    </lineage>
</organism>
<dbReference type="EMBL" id="AQHF01000024">
    <property type="protein sequence ID" value="MBE0346871.1"/>
    <property type="molecule type" value="Genomic_DNA"/>
</dbReference>
<dbReference type="Pfam" id="PF00501">
    <property type="entry name" value="AMP-binding"/>
    <property type="match status" value="1"/>
</dbReference>
<comment type="similarity">
    <text evidence="1">Belongs to the ATP-dependent AMP-binding enzyme family.</text>
</comment>
<feature type="domain" description="AMP-dependent synthetase/ligase" evidence="3">
    <location>
        <begin position="15"/>
        <end position="316"/>
    </location>
</feature>
<dbReference type="InterPro" id="IPR042099">
    <property type="entry name" value="ANL_N_sf"/>
</dbReference>
<accession>A0A8I0MX21</accession>
<dbReference type="GO" id="GO:0031956">
    <property type="term" value="F:medium-chain fatty acid-CoA ligase activity"/>
    <property type="evidence" value="ECO:0007669"/>
    <property type="project" value="TreeGrafter"/>
</dbReference>
<dbReference type="SUPFAM" id="SSF56801">
    <property type="entry name" value="Acetyl-CoA synthetase-like"/>
    <property type="match status" value="1"/>
</dbReference>
<dbReference type="Gene3D" id="3.40.50.12780">
    <property type="entry name" value="N-terminal domain of ligase-like"/>
    <property type="match status" value="1"/>
</dbReference>
<comment type="caution">
    <text evidence="4">The sequence shown here is derived from an EMBL/GenBank/DDBJ whole genome shotgun (WGS) entry which is preliminary data.</text>
</comment>
<reference evidence="4 5" key="1">
    <citation type="submission" date="2015-06" db="EMBL/GenBank/DDBJ databases">
        <title>Genome sequence of Pseudoalteromonas peptidolytica.</title>
        <authorList>
            <person name="Xie B.-B."/>
            <person name="Rong J.-C."/>
            <person name="Qin Q.-L."/>
            <person name="Zhang Y.-Z."/>
        </authorList>
    </citation>
    <scope>NUCLEOTIDE SEQUENCE [LARGE SCALE GENOMIC DNA]</scope>
    <source>
        <strain evidence="4 5">F12-50-A1</strain>
    </source>
</reference>
<evidence type="ECO:0000256" key="1">
    <source>
        <dbReference type="ARBA" id="ARBA00006432"/>
    </source>
</evidence>
<gene>
    <name evidence="4" type="ORF">PPEP_a3001</name>
</gene>
<dbReference type="Proteomes" id="UP000660708">
    <property type="component" value="Unassembled WGS sequence"/>
</dbReference>
<evidence type="ECO:0000256" key="2">
    <source>
        <dbReference type="ARBA" id="ARBA00022598"/>
    </source>
</evidence>
<evidence type="ECO:0000259" key="3">
    <source>
        <dbReference type="Pfam" id="PF00501"/>
    </source>
</evidence>